<dbReference type="PANTHER" id="PTHR34293:SF1">
    <property type="entry name" value="HTH-TYPE TRANSCRIPTIONAL REGULATOR TRMBL2"/>
    <property type="match status" value="1"/>
</dbReference>
<evidence type="ECO:0000313" key="3">
    <source>
        <dbReference type="Proteomes" id="UP001500620"/>
    </source>
</evidence>
<organism evidence="2 3">
    <name type="scientific">Dactylosporangium darangshiense</name>
    <dbReference type="NCBI Taxonomy" id="579108"/>
    <lineage>
        <taxon>Bacteria</taxon>
        <taxon>Bacillati</taxon>
        <taxon>Actinomycetota</taxon>
        <taxon>Actinomycetes</taxon>
        <taxon>Micromonosporales</taxon>
        <taxon>Micromonosporaceae</taxon>
        <taxon>Dactylosporangium</taxon>
    </lineage>
</organism>
<dbReference type="Proteomes" id="UP001500620">
    <property type="component" value="Unassembled WGS sequence"/>
</dbReference>
<name>A0ABP8DB12_9ACTN</name>
<reference evidence="3" key="1">
    <citation type="journal article" date="2019" name="Int. J. Syst. Evol. Microbiol.">
        <title>The Global Catalogue of Microorganisms (GCM) 10K type strain sequencing project: providing services to taxonomists for standard genome sequencing and annotation.</title>
        <authorList>
            <consortium name="The Broad Institute Genomics Platform"/>
            <consortium name="The Broad Institute Genome Sequencing Center for Infectious Disease"/>
            <person name="Wu L."/>
            <person name="Ma J."/>
        </authorList>
    </citation>
    <scope>NUCLEOTIDE SEQUENCE [LARGE SCALE GENOMIC DNA]</scope>
    <source>
        <strain evidence="3">JCM 17441</strain>
    </source>
</reference>
<gene>
    <name evidence="2" type="ORF">GCM10022255_044440</name>
</gene>
<feature type="domain" description="HTH luxR-type" evidence="1">
    <location>
        <begin position="258"/>
        <end position="312"/>
    </location>
</feature>
<dbReference type="InterPro" id="IPR016032">
    <property type="entry name" value="Sig_transdc_resp-reg_C-effctor"/>
</dbReference>
<dbReference type="RefSeq" id="WP_345129032.1">
    <property type="nucleotide sequence ID" value="NZ_BAABAT010000011.1"/>
</dbReference>
<sequence>MLGALGLDPDEERLYRCLVAGAGTPAELSARGAGPRTAELLAALVARGLAVAGPHGTYEAAPPSIALGALLRQQRDRLHAAELALLALADEHRRTEAGRGTGVVEVITDVEAVRHRFAQMQHAARHDVRSLVVPGLAVVPHRDNAAGDDGLRRGVAYRVVVDRESLAEPGLVQLAAASIAEGEEIRVVEKTPIKMIIVDSQVAMLPLLSGQHTAPASVLVHASGLLDALIALFEELWAHAYPLWTDGPEVREAGELGLEPLDRRILTLLLAGLTDQAIAGQLDTSLRTVQRRIHAMMQRAGADTRIQLGWHAARKGWA</sequence>
<proteinExistence type="predicted"/>
<dbReference type="InterPro" id="IPR036388">
    <property type="entry name" value="WH-like_DNA-bd_sf"/>
</dbReference>
<dbReference type="SUPFAM" id="SSF46894">
    <property type="entry name" value="C-terminal effector domain of the bipartite response regulators"/>
    <property type="match status" value="1"/>
</dbReference>
<dbReference type="SMART" id="SM00421">
    <property type="entry name" value="HTH_LUXR"/>
    <property type="match status" value="1"/>
</dbReference>
<evidence type="ECO:0000259" key="1">
    <source>
        <dbReference type="SMART" id="SM00421"/>
    </source>
</evidence>
<dbReference type="PANTHER" id="PTHR34293">
    <property type="entry name" value="HTH-TYPE TRANSCRIPTIONAL REGULATOR TRMBL2"/>
    <property type="match status" value="1"/>
</dbReference>
<keyword evidence="3" id="KW-1185">Reference proteome</keyword>
<dbReference type="InterPro" id="IPR000792">
    <property type="entry name" value="Tscrpt_reg_LuxR_C"/>
</dbReference>
<dbReference type="EMBL" id="BAABAT010000011">
    <property type="protein sequence ID" value="GAA4251512.1"/>
    <property type="molecule type" value="Genomic_DNA"/>
</dbReference>
<accession>A0ABP8DB12</accession>
<protein>
    <submittedName>
        <fullName evidence="2">LuxR family transcriptional regulator</fullName>
    </submittedName>
</protein>
<comment type="caution">
    <text evidence="2">The sequence shown here is derived from an EMBL/GenBank/DDBJ whole genome shotgun (WGS) entry which is preliminary data.</text>
</comment>
<dbReference type="Gene3D" id="1.10.10.10">
    <property type="entry name" value="Winged helix-like DNA-binding domain superfamily/Winged helix DNA-binding domain"/>
    <property type="match status" value="1"/>
</dbReference>
<dbReference type="InterPro" id="IPR051797">
    <property type="entry name" value="TrmB-like"/>
</dbReference>
<evidence type="ECO:0000313" key="2">
    <source>
        <dbReference type="EMBL" id="GAA4251512.1"/>
    </source>
</evidence>